<dbReference type="InterPro" id="IPR002491">
    <property type="entry name" value="ABC_transptr_periplasmic_BD"/>
</dbReference>
<accession>A0ABY4EC29</accession>
<feature type="chain" id="PRO_5047508443" evidence="2">
    <location>
        <begin position="24"/>
        <end position="287"/>
    </location>
</feature>
<feature type="signal peptide" evidence="2">
    <location>
        <begin position="1"/>
        <end position="23"/>
    </location>
</feature>
<evidence type="ECO:0000256" key="1">
    <source>
        <dbReference type="ARBA" id="ARBA00022729"/>
    </source>
</evidence>
<protein>
    <submittedName>
        <fullName evidence="4">Helical backbone metal receptor</fullName>
    </submittedName>
</protein>
<reference evidence="4" key="2">
    <citation type="journal article" date="2022" name="Res Sq">
        <title>Evolution of multicellular longitudinally dividing oral cavity symbionts (Neisseriaceae).</title>
        <authorList>
            <person name="Nyongesa S."/>
            <person name="Weber P."/>
            <person name="Bernet E."/>
            <person name="Pullido F."/>
            <person name="Nieckarz M."/>
            <person name="Delaby M."/>
            <person name="Nieves C."/>
            <person name="Viehboeck T."/>
            <person name="Krause N."/>
            <person name="Rivera-Millot A."/>
            <person name="Nakamura A."/>
            <person name="Vischer N."/>
            <person name="VanNieuwenhze M."/>
            <person name="Brun Y."/>
            <person name="Cava F."/>
            <person name="Bulgheresi S."/>
            <person name="Veyrier F."/>
        </authorList>
    </citation>
    <scope>NUCLEOTIDE SEQUENCE</scope>
    <source>
        <strain evidence="4">SAG 1488-6</strain>
    </source>
</reference>
<keyword evidence="5" id="KW-1185">Reference proteome</keyword>
<proteinExistence type="predicted"/>
<evidence type="ECO:0000313" key="5">
    <source>
        <dbReference type="Proteomes" id="UP000832034"/>
    </source>
</evidence>
<dbReference type="PROSITE" id="PS50983">
    <property type="entry name" value="FE_B12_PBP"/>
    <property type="match status" value="1"/>
</dbReference>
<dbReference type="Gene3D" id="3.40.50.1980">
    <property type="entry name" value="Nitrogenase molybdenum iron protein domain"/>
    <property type="match status" value="2"/>
</dbReference>
<gene>
    <name evidence="4" type="ORF">LVJ81_02755</name>
</gene>
<dbReference type="Pfam" id="PF01497">
    <property type="entry name" value="Peripla_BP_2"/>
    <property type="match status" value="1"/>
</dbReference>
<dbReference type="PANTHER" id="PTHR30535">
    <property type="entry name" value="VITAMIN B12-BINDING PROTEIN"/>
    <property type="match status" value="1"/>
</dbReference>
<dbReference type="InterPro" id="IPR054828">
    <property type="entry name" value="Vit_B12_bind_prot"/>
</dbReference>
<sequence length="287" mass="32104">MFPSIRFGLLFALLSLWLLPAYAQWQVQDGTGQTVTLKQPLRKVVSLAPHTTELLYSAGAGSKIVGVTQESDYPQPILNLPKVGAYNQINVEQIIALKPDLVVAWQDGGQQRLIEHLKQLGIAVFVSNPVSLLSISDEIHALGILNSTPNIAKQNTYPFRQLVLAQQKQTYPNRISSAFLVSLQPIYAISNRSFLGQLLQTCGADNVFGNLSMPAVPINHEALLQQQTEIVFVSGEQNLSQWQQLYAHSRKRPEIHIIQADLRPSLRIKSSLEQMCLIIESKRRKRH</sequence>
<evidence type="ECO:0000313" key="4">
    <source>
        <dbReference type="EMBL" id="UOO92975.1"/>
    </source>
</evidence>
<keyword evidence="4" id="KW-0675">Receptor</keyword>
<name>A0ABY4EC29_VITST</name>
<dbReference type="PANTHER" id="PTHR30535:SF34">
    <property type="entry name" value="MOLYBDATE-BINDING PROTEIN MOLA"/>
    <property type="match status" value="1"/>
</dbReference>
<evidence type="ECO:0000259" key="3">
    <source>
        <dbReference type="PROSITE" id="PS50983"/>
    </source>
</evidence>
<feature type="domain" description="Fe/B12 periplasmic-binding" evidence="3">
    <location>
        <begin position="43"/>
        <end position="287"/>
    </location>
</feature>
<dbReference type="EMBL" id="CP091512">
    <property type="protein sequence ID" value="UOO92975.1"/>
    <property type="molecule type" value="Genomic_DNA"/>
</dbReference>
<keyword evidence="1 2" id="KW-0732">Signal</keyword>
<dbReference type="Proteomes" id="UP000832034">
    <property type="component" value="Chromosome"/>
</dbReference>
<evidence type="ECO:0000256" key="2">
    <source>
        <dbReference type="SAM" id="SignalP"/>
    </source>
</evidence>
<organism evidence="4 5">
    <name type="scientific">Vitreoscilla stercoraria</name>
    <dbReference type="NCBI Taxonomy" id="61"/>
    <lineage>
        <taxon>Bacteria</taxon>
        <taxon>Pseudomonadati</taxon>
        <taxon>Pseudomonadota</taxon>
        <taxon>Betaproteobacteria</taxon>
        <taxon>Neisseriales</taxon>
        <taxon>Neisseriaceae</taxon>
        <taxon>Vitreoscilla</taxon>
    </lineage>
</organism>
<dbReference type="RefSeq" id="WP_019958110.1">
    <property type="nucleotide sequence ID" value="NZ_CP091512.1"/>
</dbReference>
<dbReference type="SUPFAM" id="SSF53807">
    <property type="entry name" value="Helical backbone' metal receptor"/>
    <property type="match status" value="1"/>
</dbReference>
<reference evidence="4" key="1">
    <citation type="submission" date="2021-12" db="EMBL/GenBank/DDBJ databases">
        <authorList>
            <person name="Veyrier F.J."/>
        </authorList>
    </citation>
    <scope>NUCLEOTIDE SEQUENCE</scope>
    <source>
        <strain evidence="4">SAG 1488-6</strain>
    </source>
</reference>
<dbReference type="InterPro" id="IPR050902">
    <property type="entry name" value="ABC_Transporter_SBP"/>
</dbReference>
<dbReference type="NCBIfam" id="NF038402">
    <property type="entry name" value="TroA_like"/>
    <property type="match status" value="1"/>
</dbReference>